<comment type="cofactor">
    <cofactor evidence="8">
        <name>FAD</name>
        <dbReference type="ChEBI" id="CHEBI:57692"/>
    </cofactor>
    <text evidence="8">Binds 1 FAD per subunit.</text>
</comment>
<dbReference type="InterPro" id="IPR050097">
    <property type="entry name" value="Ferredoxin-NADP_redctase_2"/>
</dbReference>
<evidence type="ECO:0000256" key="6">
    <source>
        <dbReference type="ARBA" id="ARBA00023284"/>
    </source>
</evidence>
<keyword evidence="2 7" id="KW-0285">Flavoprotein</keyword>
<dbReference type="PANTHER" id="PTHR48105">
    <property type="entry name" value="THIOREDOXIN REDUCTASE 1-RELATED-RELATED"/>
    <property type="match status" value="1"/>
</dbReference>
<evidence type="ECO:0000259" key="9">
    <source>
        <dbReference type="Pfam" id="PF07992"/>
    </source>
</evidence>
<reference evidence="11" key="1">
    <citation type="submission" date="2011-04" db="EMBL/GenBank/DDBJ databases">
        <title>The complete genome of Treponema brennaborense DSM 12168.</title>
        <authorList>
            <person name="Lucas S."/>
            <person name="Han J."/>
            <person name="Lapidus A."/>
            <person name="Bruce D."/>
            <person name="Goodwin L."/>
            <person name="Pitluck S."/>
            <person name="Peters L."/>
            <person name="Kyrpides N."/>
            <person name="Mavromatis K."/>
            <person name="Ivanova N."/>
            <person name="Mikhailova N."/>
            <person name="Pagani I."/>
            <person name="Teshima H."/>
            <person name="Detter J.C."/>
            <person name="Tapia R."/>
            <person name="Han C."/>
            <person name="Land M."/>
            <person name="Hauser L."/>
            <person name="Markowitz V."/>
            <person name="Cheng J.-F."/>
            <person name="Hugenholtz P."/>
            <person name="Woyke T."/>
            <person name="Wu D."/>
            <person name="Gronow S."/>
            <person name="Wellnitz S."/>
            <person name="Brambilla E."/>
            <person name="Klenk H.-P."/>
            <person name="Eisen J.A."/>
        </authorList>
    </citation>
    <scope>NUCLEOTIDE SEQUENCE [LARGE SCALE GENOMIC DNA]</scope>
    <source>
        <strain evidence="11">DSM 12168 / CIP 105900 / DD5/3</strain>
    </source>
</reference>
<evidence type="ECO:0000256" key="8">
    <source>
        <dbReference type="RuleBase" id="RU003881"/>
    </source>
</evidence>
<keyword evidence="5" id="KW-1015">Disulfide bond</keyword>
<evidence type="ECO:0000256" key="4">
    <source>
        <dbReference type="ARBA" id="ARBA00023002"/>
    </source>
</evidence>
<dbReference type="Gene3D" id="3.50.50.60">
    <property type="entry name" value="FAD/NAD(P)-binding domain"/>
    <property type="match status" value="2"/>
</dbReference>
<dbReference type="AlphaFoldDB" id="F4LL44"/>
<keyword evidence="8" id="KW-0521">NADP</keyword>
<comment type="similarity">
    <text evidence="1 7">Belongs to the class-II pyridine nucleotide-disulfide oxidoreductase family.</text>
</comment>
<dbReference type="PROSITE" id="PS00573">
    <property type="entry name" value="PYRIDINE_REDOX_2"/>
    <property type="match status" value="1"/>
</dbReference>
<dbReference type="Proteomes" id="UP000006546">
    <property type="component" value="Chromosome"/>
</dbReference>
<evidence type="ECO:0000256" key="2">
    <source>
        <dbReference type="ARBA" id="ARBA00022630"/>
    </source>
</evidence>
<evidence type="ECO:0000256" key="5">
    <source>
        <dbReference type="ARBA" id="ARBA00023157"/>
    </source>
</evidence>
<protein>
    <recommendedName>
        <fullName evidence="7">Thioredoxin reductase</fullName>
        <ecNumber evidence="7">1.8.1.9</ecNumber>
    </recommendedName>
</protein>
<gene>
    <name evidence="10" type="ordered locus">Trebr_2206</name>
</gene>
<comment type="subunit">
    <text evidence="7">Homodimer.</text>
</comment>
<dbReference type="InterPro" id="IPR008255">
    <property type="entry name" value="Pyr_nucl-diS_OxRdtase_2_AS"/>
</dbReference>
<keyword evidence="6 7" id="KW-0676">Redox-active center</keyword>
<dbReference type="PRINTS" id="PR00368">
    <property type="entry name" value="FADPNR"/>
</dbReference>
<dbReference type="HOGENOM" id="CLU_031864_5_3_12"/>
<keyword evidence="3 7" id="KW-0274">FAD</keyword>
<evidence type="ECO:0000256" key="3">
    <source>
        <dbReference type="ARBA" id="ARBA00022827"/>
    </source>
</evidence>
<accession>F4LL44</accession>
<proteinExistence type="inferred from homology"/>
<keyword evidence="4 7" id="KW-0560">Oxidoreductase</keyword>
<dbReference type="GO" id="GO:0005737">
    <property type="term" value="C:cytoplasm"/>
    <property type="evidence" value="ECO:0007669"/>
    <property type="project" value="InterPro"/>
</dbReference>
<sequence>MESTRYDFIIIGAGVAGLTAAQYGARSNLKTLVLENVSSGGQALNIMHLENYPGLYPGIPGSEFIGKMEAQAKDFGAVMQKTQVLSVDKVGPLFTVKTADQTFSSEALLLATGAYPRKLGIPGEDTFAGRGVSYCATCDGPFFRNKRVVVVGGGDSACDEATYLSTLAAEVTLVHRRAQLRAQKAVAERVLRNPKITVRFNTVVKEIRGTQAVESLLLEDTGTGLTSEAAADGVFIFAGSVPRTELVPVLPHDDGGFILTDDRMATPIPGLFCAGDVRSKQFRQVVTAAAEGALAAHSAEKYVRDARSEAYR</sequence>
<dbReference type="GO" id="GO:0019430">
    <property type="term" value="P:removal of superoxide radicals"/>
    <property type="evidence" value="ECO:0007669"/>
    <property type="project" value="UniProtKB-UniRule"/>
</dbReference>
<evidence type="ECO:0000256" key="7">
    <source>
        <dbReference type="RuleBase" id="RU003880"/>
    </source>
</evidence>
<dbReference type="KEGG" id="tbe:Trebr_2206"/>
<dbReference type="PRINTS" id="PR00469">
    <property type="entry name" value="PNDRDTASEII"/>
</dbReference>
<name>F4LL44_TREBD</name>
<dbReference type="InterPro" id="IPR036188">
    <property type="entry name" value="FAD/NAD-bd_sf"/>
</dbReference>
<organism evidence="10 11">
    <name type="scientific">Treponema brennaborense (strain DSM 12168 / CIP 105900 / DD5/3)</name>
    <dbReference type="NCBI Taxonomy" id="906968"/>
    <lineage>
        <taxon>Bacteria</taxon>
        <taxon>Pseudomonadati</taxon>
        <taxon>Spirochaetota</taxon>
        <taxon>Spirochaetia</taxon>
        <taxon>Spirochaetales</taxon>
        <taxon>Treponemataceae</taxon>
        <taxon>Treponema</taxon>
    </lineage>
</organism>
<evidence type="ECO:0000313" key="11">
    <source>
        <dbReference type="Proteomes" id="UP000006546"/>
    </source>
</evidence>
<dbReference type="GO" id="GO:0004791">
    <property type="term" value="F:thioredoxin-disulfide reductase (NADPH) activity"/>
    <property type="evidence" value="ECO:0007669"/>
    <property type="project" value="UniProtKB-UniRule"/>
</dbReference>
<comment type="catalytic activity">
    <reaction evidence="7">
        <text>[thioredoxin]-dithiol + NADP(+) = [thioredoxin]-disulfide + NADPH + H(+)</text>
        <dbReference type="Rhea" id="RHEA:20345"/>
        <dbReference type="Rhea" id="RHEA-COMP:10698"/>
        <dbReference type="Rhea" id="RHEA-COMP:10700"/>
        <dbReference type="ChEBI" id="CHEBI:15378"/>
        <dbReference type="ChEBI" id="CHEBI:29950"/>
        <dbReference type="ChEBI" id="CHEBI:50058"/>
        <dbReference type="ChEBI" id="CHEBI:57783"/>
        <dbReference type="ChEBI" id="CHEBI:58349"/>
        <dbReference type="EC" id="1.8.1.9"/>
    </reaction>
</comment>
<evidence type="ECO:0000313" key="10">
    <source>
        <dbReference type="EMBL" id="AEE17618.1"/>
    </source>
</evidence>
<dbReference type="InterPro" id="IPR023753">
    <property type="entry name" value="FAD/NAD-binding_dom"/>
</dbReference>
<dbReference type="Pfam" id="PF07992">
    <property type="entry name" value="Pyr_redox_2"/>
    <property type="match status" value="1"/>
</dbReference>
<dbReference type="SUPFAM" id="SSF51905">
    <property type="entry name" value="FAD/NAD(P)-binding domain"/>
    <property type="match status" value="1"/>
</dbReference>
<dbReference type="EMBL" id="CP002696">
    <property type="protein sequence ID" value="AEE17618.1"/>
    <property type="molecule type" value="Genomic_DNA"/>
</dbReference>
<dbReference type="EC" id="1.8.1.9" evidence="7"/>
<evidence type="ECO:0000256" key="1">
    <source>
        <dbReference type="ARBA" id="ARBA00009333"/>
    </source>
</evidence>
<dbReference type="NCBIfam" id="TIGR01292">
    <property type="entry name" value="TRX_reduct"/>
    <property type="match status" value="1"/>
</dbReference>
<dbReference type="InterPro" id="IPR005982">
    <property type="entry name" value="Thioredox_Rdtase"/>
</dbReference>
<dbReference type="eggNOG" id="COG0492">
    <property type="taxonomic scope" value="Bacteria"/>
</dbReference>
<dbReference type="RefSeq" id="WP_013759320.1">
    <property type="nucleotide sequence ID" value="NC_015500.1"/>
</dbReference>
<feature type="domain" description="FAD/NAD(P)-binding" evidence="9">
    <location>
        <begin position="6"/>
        <end position="292"/>
    </location>
</feature>
<dbReference type="OrthoDB" id="9806179at2"/>
<dbReference type="STRING" id="906968.Trebr_2206"/>
<keyword evidence="11" id="KW-1185">Reference proteome</keyword>